<dbReference type="EMBL" id="MLYO01000120">
    <property type="protein sequence ID" value="OIJ86765.1"/>
    <property type="molecule type" value="Genomic_DNA"/>
</dbReference>
<comment type="caution">
    <text evidence="2">The sequence shown here is derived from an EMBL/GenBank/DDBJ whole genome shotgun (WGS) entry which is preliminary data.</text>
</comment>
<feature type="transmembrane region" description="Helical" evidence="1">
    <location>
        <begin position="12"/>
        <end position="33"/>
    </location>
</feature>
<feature type="transmembrane region" description="Helical" evidence="1">
    <location>
        <begin position="39"/>
        <end position="62"/>
    </location>
</feature>
<protein>
    <submittedName>
        <fullName evidence="2">Uncharacterized protein</fullName>
    </submittedName>
</protein>
<evidence type="ECO:0000313" key="3">
    <source>
        <dbReference type="Proteomes" id="UP000179642"/>
    </source>
</evidence>
<keyword evidence="3" id="KW-1185">Reference proteome</keyword>
<accession>A0A1S2NZY3</accession>
<dbReference type="AlphaFoldDB" id="A0A1S2NZY3"/>
<reference evidence="2 3" key="1">
    <citation type="submission" date="2016-10" db="EMBL/GenBank/DDBJ databases">
        <title>Genome sequence of Streptomyces sp. MUSC 1.</title>
        <authorList>
            <person name="Lee L.-H."/>
            <person name="Ser H.-L."/>
            <person name="Law J.W.-F."/>
        </authorList>
    </citation>
    <scope>NUCLEOTIDE SEQUENCE [LARGE SCALE GENOMIC DNA]</scope>
    <source>
        <strain evidence="2 3">MUSC 1</strain>
    </source>
</reference>
<sequence length="149" mass="16476">MRTLPHPRTGEGVALLGVFTLVVLEVTALATAPARDRPIVSGALMGAGTAAFVLVAAVWHSHRNAARRARRRLHETVDDSWFTARTLDGFPMEAVRPYLLGKDAPGLNRLYMAWILATHGEDAAWIERHLDLPADLNRLLVDTATRQRH</sequence>
<proteinExistence type="predicted"/>
<keyword evidence="1" id="KW-0472">Membrane</keyword>
<dbReference type="OrthoDB" id="4249623at2"/>
<dbReference type="Proteomes" id="UP000179642">
    <property type="component" value="Unassembled WGS sequence"/>
</dbReference>
<evidence type="ECO:0000256" key="1">
    <source>
        <dbReference type="SAM" id="Phobius"/>
    </source>
</evidence>
<keyword evidence="1" id="KW-0812">Transmembrane</keyword>
<dbReference type="RefSeq" id="WP_071386529.1">
    <property type="nucleotide sequence ID" value="NZ_MLYO01000120.1"/>
</dbReference>
<keyword evidence="1" id="KW-1133">Transmembrane helix</keyword>
<gene>
    <name evidence="2" type="ORF">BIV23_43575</name>
</gene>
<evidence type="ECO:0000313" key="2">
    <source>
        <dbReference type="EMBL" id="OIJ86765.1"/>
    </source>
</evidence>
<organism evidence="2 3">
    <name type="scientific">Streptomyces monashensis</name>
    <dbReference type="NCBI Taxonomy" id="1678012"/>
    <lineage>
        <taxon>Bacteria</taxon>
        <taxon>Bacillati</taxon>
        <taxon>Actinomycetota</taxon>
        <taxon>Actinomycetes</taxon>
        <taxon>Kitasatosporales</taxon>
        <taxon>Streptomycetaceae</taxon>
        <taxon>Streptomyces</taxon>
    </lineage>
</organism>
<name>A0A1S2NZY3_9ACTN</name>